<dbReference type="SUPFAM" id="SSF140652">
    <property type="entry name" value="YozE-like"/>
    <property type="match status" value="1"/>
</dbReference>
<dbReference type="Pfam" id="PF06855">
    <property type="entry name" value="YozE_SAM_like"/>
    <property type="match status" value="1"/>
</dbReference>
<dbReference type="Gene3D" id="1.10.150.260">
    <property type="entry name" value="YozE SAM-like"/>
    <property type="match status" value="1"/>
</dbReference>
<keyword evidence="3" id="KW-1185">Reference proteome</keyword>
<protein>
    <submittedName>
        <fullName evidence="2">YozE family protein</fullName>
    </submittedName>
</protein>
<dbReference type="OrthoDB" id="2242851at2"/>
<sequence length="73" mass="9055">MKSHSFYQYALTQRGAKDEYGEFAEAVFDDLMFPKYEHEYHHLSDYIENYGTAMMKLTVFDELYRDYEEWRRF</sequence>
<organism evidence="2 3">
    <name type="scientific">Macrococcus hajekii</name>
    <dbReference type="NCBI Taxonomy" id="198482"/>
    <lineage>
        <taxon>Bacteria</taxon>
        <taxon>Bacillati</taxon>
        <taxon>Bacillota</taxon>
        <taxon>Bacilli</taxon>
        <taxon>Bacillales</taxon>
        <taxon>Staphylococcaceae</taxon>
        <taxon>Macrococcus</taxon>
    </lineage>
</organism>
<dbReference type="EMBL" id="SCWE01000001">
    <property type="protein sequence ID" value="TDM03037.1"/>
    <property type="molecule type" value="Genomic_DNA"/>
</dbReference>
<dbReference type="RefSeq" id="WP_133429124.1">
    <property type="nucleotide sequence ID" value="NZ_BMCC01000002.1"/>
</dbReference>
<accession>A0A4R6BMY6</accession>
<dbReference type="InterPro" id="IPR036806">
    <property type="entry name" value="YozE_SAM-like_sf"/>
</dbReference>
<gene>
    <name evidence="2" type="ORF">ERX37_02835</name>
</gene>
<reference evidence="2 3" key="1">
    <citation type="submission" date="2019-01" db="EMBL/GenBank/DDBJ databases">
        <title>Draft genome sequences of the type strains of six Macrococcus species.</title>
        <authorList>
            <person name="Mazhar S."/>
            <person name="Altermann E."/>
            <person name="Hill C."/>
            <person name="Mcauliffe O."/>
        </authorList>
    </citation>
    <scope>NUCLEOTIDE SEQUENCE [LARGE SCALE GENOMIC DNA]</scope>
    <source>
        <strain evidence="2 3">CCM4809</strain>
    </source>
</reference>
<evidence type="ECO:0000313" key="3">
    <source>
        <dbReference type="Proteomes" id="UP000295328"/>
    </source>
</evidence>
<proteinExistence type="predicted"/>
<evidence type="ECO:0000259" key="1">
    <source>
        <dbReference type="Pfam" id="PF06855"/>
    </source>
</evidence>
<evidence type="ECO:0000313" key="2">
    <source>
        <dbReference type="EMBL" id="TDM03037.1"/>
    </source>
</evidence>
<dbReference type="AlphaFoldDB" id="A0A4R6BMY6"/>
<dbReference type="InterPro" id="IPR023089">
    <property type="entry name" value="YozE_SAM-like"/>
</dbReference>
<comment type="caution">
    <text evidence="2">The sequence shown here is derived from an EMBL/GenBank/DDBJ whole genome shotgun (WGS) entry which is preliminary data.</text>
</comment>
<name>A0A4R6BMY6_9STAP</name>
<dbReference type="NCBIfam" id="NF010193">
    <property type="entry name" value="PRK13672.1"/>
    <property type="match status" value="1"/>
</dbReference>
<dbReference type="Proteomes" id="UP000295328">
    <property type="component" value="Unassembled WGS sequence"/>
</dbReference>
<feature type="domain" description="YozE SAM-like" evidence="1">
    <location>
        <begin position="5"/>
        <end position="69"/>
    </location>
</feature>